<dbReference type="InterPro" id="IPR005560">
    <property type="entry name" value="Csp_YhjQ"/>
</dbReference>
<proteinExistence type="predicted"/>
<protein>
    <submittedName>
        <fullName evidence="1">Domain of Uncharacterized Function (DUF326)</fullName>
    </submittedName>
</protein>
<dbReference type="PANTHER" id="PTHR37310">
    <property type="entry name" value="CYTOPLASMIC PROTEIN-RELATED"/>
    <property type="match status" value="1"/>
</dbReference>
<organism evidence="1 2">
    <name type="scientific">Exiguobacterium aurantiacum</name>
    <dbReference type="NCBI Taxonomy" id="33987"/>
    <lineage>
        <taxon>Bacteria</taxon>
        <taxon>Bacillati</taxon>
        <taxon>Bacillota</taxon>
        <taxon>Bacilli</taxon>
        <taxon>Bacillales</taxon>
        <taxon>Bacillales Family XII. Incertae Sedis</taxon>
        <taxon>Exiguobacterium</taxon>
    </lineage>
</organism>
<dbReference type="InterPro" id="IPR044543">
    <property type="entry name" value="YHJQ-like"/>
</dbReference>
<evidence type="ECO:0000313" key="1">
    <source>
        <dbReference type="EMBL" id="STO08050.1"/>
    </source>
</evidence>
<sequence>MERDSIEETISAIIDCMRASNHCFSKSLQEEDVLMVKECIRLTRECADVCALALNALETDSAFAKPIGALCAQVCDTCAVECGRHLMDHCQQCAEACLRCAEACRNLAAA</sequence>
<dbReference type="CDD" id="cd08026">
    <property type="entry name" value="DUF326"/>
    <property type="match status" value="1"/>
</dbReference>
<reference evidence="1 2" key="1">
    <citation type="submission" date="2018-06" db="EMBL/GenBank/DDBJ databases">
        <authorList>
            <consortium name="Pathogen Informatics"/>
            <person name="Doyle S."/>
        </authorList>
    </citation>
    <scope>NUCLEOTIDE SEQUENCE [LARGE SCALE GENOMIC DNA]</scope>
    <source>
        <strain evidence="1 2">NCTC13163</strain>
    </source>
</reference>
<dbReference type="Proteomes" id="UP000254060">
    <property type="component" value="Unassembled WGS sequence"/>
</dbReference>
<gene>
    <name evidence="1" type="ORF">NCTC13163_01412</name>
</gene>
<dbReference type="OrthoDB" id="5396211at2"/>
<dbReference type="AlphaFoldDB" id="A0A377FTA8"/>
<accession>A0A377FTA8</accession>
<dbReference type="PANTHER" id="PTHR37310:SF1">
    <property type="entry name" value="CYTOPLASMIC PROTEIN"/>
    <property type="match status" value="1"/>
</dbReference>
<name>A0A377FTA8_9BACL</name>
<evidence type="ECO:0000313" key="2">
    <source>
        <dbReference type="Proteomes" id="UP000254060"/>
    </source>
</evidence>
<dbReference type="RefSeq" id="WP_029334920.1">
    <property type="nucleotide sequence ID" value="NZ_UGGP01000001.1"/>
</dbReference>
<dbReference type="EMBL" id="UGGP01000001">
    <property type="protein sequence ID" value="STO08050.1"/>
    <property type="molecule type" value="Genomic_DNA"/>
</dbReference>
<dbReference type="Pfam" id="PF03860">
    <property type="entry name" value="Csp"/>
    <property type="match status" value="1"/>
</dbReference>
<dbReference type="Gene3D" id="1.20.1270.360">
    <property type="match status" value="1"/>
</dbReference>
<dbReference type="STRING" id="1397694.GCA_000702585_01915"/>